<dbReference type="InterPro" id="IPR051675">
    <property type="entry name" value="Endo/Exo/Phosphatase_dom_1"/>
</dbReference>
<keyword evidence="3" id="KW-0675">Receptor</keyword>
<evidence type="ECO:0000313" key="4">
    <source>
        <dbReference type="Proteomes" id="UP000031563"/>
    </source>
</evidence>
<reference evidence="3" key="1">
    <citation type="submission" date="2015-02" db="EMBL/GenBank/DDBJ databases">
        <title>Genome Assembly of Bacillaceae bacterium MTCC 8252.</title>
        <authorList>
            <person name="Verma A."/>
            <person name="Khatri I."/>
            <person name="Mual P."/>
            <person name="Subramanian S."/>
            <person name="Krishnamurthi S."/>
        </authorList>
    </citation>
    <scope>NUCLEOTIDE SEQUENCE [LARGE SCALE GENOMIC DNA]</scope>
    <source>
        <strain evidence="3">MTCC 8252</strain>
    </source>
</reference>
<name>A0A0F5IDC9_BACTR</name>
<keyword evidence="4" id="KW-1185">Reference proteome</keyword>
<dbReference type="GO" id="GO:0015628">
    <property type="term" value="P:protein secretion by the type II secretion system"/>
    <property type="evidence" value="ECO:0007669"/>
    <property type="project" value="TreeGrafter"/>
</dbReference>
<organism evidence="3 4">
    <name type="scientific">Bacillus thermotolerans</name>
    <name type="common">Quasibacillus thermotolerans</name>
    <dbReference type="NCBI Taxonomy" id="1221996"/>
    <lineage>
        <taxon>Bacteria</taxon>
        <taxon>Bacillati</taxon>
        <taxon>Bacillota</taxon>
        <taxon>Bacilli</taxon>
        <taxon>Bacillales</taxon>
        <taxon>Bacillaceae</taxon>
        <taxon>Bacillus</taxon>
    </lineage>
</organism>
<dbReference type="SMART" id="SM00278">
    <property type="entry name" value="HhH1"/>
    <property type="match status" value="2"/>
</dbReference>
<protein>
    <submittedName>
        <fullName evidence="3">Late competence protein ComEA, DNA receptor</fullName>
    </submittedName>
</protein>
<feature type="region of interest" description="Disordered" evidence="1">
    <location>
        <begin position="132"/>
        <end position="153"/>
    </location>
</feature>
<accession>A0A0F5IDC9</accession>
<dbReference type="EMBL" id="JWIR02000004">
    <property type="protein sequence ID" value="KKB43177.1"/>
    <property type="molecule type" value="Genomic_DNA"/>
</dbReference>
<dbReference type="AlphaFoldDB" id="A0A0F5IDC9"/>
<dbReference type="InterPro" id="IPR003583">
    <property type="entry name" value="Hlx-hairpin-Hlx_DNA-bd_motif"/>
</dbReference>
<dbReference type="GO" id="GO:0003677">
    <property type="term" value="F:DNA binding"/>
    <property type="evidence" value="ECO:0007669"/>
    <property type="project" value="InterPro"/>
</dbReference>
<dbReference type="InterPro" id="IPR010994">
    <property type="entry name" value="RuvA_2-like"/>
</dbReference>
<feature type="domain" description="Helix-hairpin-helix DNA-binding motif class 1" evidence="2">
    <location>
        <begin position="165"/>
        <end position="184"/>
    </location>
</feature>
<dbReference type="GO" id="GO:0015627">
    <property type="term" value="C:type II protein secretion system complex"/>
    <property type="evidence" value="ECO:0007669"/>
    <property type="project" value="TreeGrafter"/>
</dbReference>
<dbReference type="Pfam" id="PF12836">
    <property type="entry name" value="HHH_3"/>
    <property type="match status" value="1"/>
</dbReference>
<dbReference type="Gene3D" id="1.10.150.320">
    <property type="entry name" value="Photosystem II 12 kDa extrinsic protein"/>
    <property type="match status" value="1"/>
</dbReference>
<dbReference type="PANTHER" id="PTHR21180">
    <property type="entry name" value="ENDONUCLEASE/EXONUCLEASE/PHOSPHATASE FAMILY DOMAIN-CONTAINING PROTEIN 1"/>
    <property type="match status" value="1"/>
</dbReference>
<dbReference type="Proteomes" id="UP000031563">
    <property type="component" value="Unassembled WGS sequence"/>
</dbReference>
<dbReference type="SUPFAM" id="SSF47781">
    <property type="entry name" value="RuvA domain 2-like"/>
    <property type="match status" value="1"/>
</dbReference>
<dbReference type="PANTHER" id="PTHR21180:SF32">
    <property type="entry name" value="ENDONUCLEASE_EXONUCLEASE_PHOSPHATASE FAMILY DOMAIN-CONTAINING PROTEIN 1"/>
    <property type="match status" value="1"/>
</dbReference>
<sequence>MDVKAWLEKNKAYVLGGAALLVVGLSQIGEDPLPVSEAEPLALEEETVQEEEGPSEPAEQEVAEPSVLMVDVKGAVEAPGIYSMNNGDRINDVIAKAGGFQEEADPTAVNLAQKLQDEMIIYVPKAGEEVPAMPAASSGTPSSGTAGSPGASTTERVNINTATLDQLQQLPGIGASKAQAIIEYRETSGLFAQPEDLKNVSGIGDKTFEKLASHIVVQ</sequence>
<dbReference type="Pfam" id="PF10531">
    <property type="entry name" value="SLBB"/>
    <property type="match status" value="1"/>
</dbReference>
<dbReference type="Gene3D" id="3.10.560.10">
    <property type="entry name" value="Outer membrane lipoprotein wza domain like"/>
    <property type="match status" value="1"/>
</dbReference>
<evidence type="ECO:0000256" key="1">
    <source>
        <dbReference type="SAM" id="MobiDB-lite"/>
    </source>
</evidence>
<comment type="caution">
    <text evidence="3">The sequence shown here is derived from an EMBL/GenBank/DDBJ whole genome shotgun (WGS) entry which is preliminary data.</text>
</comment>
<dbReference type="InterPro" id="IPR019554">
    <property type="entry name" value="Soluble_ligand-bd"/>
</dbReference>
<dbReference type="NCBIfam" id="TIGR00426">
    <property type="entry name" value="competence protein ComEA helix-hairpin-helix repeat region"/>
    <property type="match status" value="1"/>
</dbReference>
<proteinExistence type="predicted"/>
<dbReference type="GO" id="GO:0006281">
    <property type="term" value="P:DNA repair"/>
    <property type="evidence" value="ECO:0007669"/>
    <property type="project" value="InterPro"/>
</dbReference>
<feature type="compositionally biased region" description="Low complexity" evidence="1">
    <location>
        <begin position="134"/>
        <end position="153"/>
    </location>
</feature>
<evidence type="ECO:0000313" key="3">
    <source>
        <dbReference type="EMBL" id="KKB43177.1"/>
    </source>
</evidence>
<dbReference type="RefSeq" id="WP_040047848.1">
    <property type="nucleotide sequence ID" value="NZ_JWIR02000004.1"/>
</dbReference>
<feature type="domain" description="Helix-hairpin-helix DNA-binding motif class 1" evidence="2">
    <location>
        <begin position="195"/>
        <end position="214"/>
    </location>
</feature>
<evidence type="ECO:0000259" key="2">
    <source>
        <dbReference type="SMART" id="SM00278"/>
    </source>
</evidence>
<dbReference type="InterPro" id="IPR004509">
    <property type="entry name" value="Competence_ComEA_HhH"/>
</dbReference>
<gene>
    <name evidence="3" type="ORF">QY95_02163</name>
</gene>
<dbReference type="STRING" id="1221996.QY95_02163"/>